<name>A0ABR2H303_9EUKA</name>
<dbReference type="PANTHER" id="PTHR16222:SF28">
    <property type="entry name" value="ADP-RIBOSYLGLYCOHYDROLASE"/>
    <property type="match status" value="1"/>
</dbReference>
<dbReference type="SUPFAM" id="SSF143990">
    <property type="entry name" value="YbiA-like"/>
    <property type="match status" value="1"/>
</dbReference>
<dbReference type="Gene3D" id="3.80.10.10">
    <property type="entry name" value="Ribonuclease Inhibitor"/>
    <property type="match status" value="1"/>
</dbReference>
<dbReference type="SUPFAM" id="SSF52058">
    <property type="entry name" value="L domain-like"/>
    <property type="match status" value="1"/>
</dbReference>
<dbReference type="Pfam" id="PF03747">
    <property type="entry name" value="ADP_ribosyl_GH"/>
    <property type="match status" value="1"/>
</dbReference>
<protein>
    <recommendedName>
        <fullName evidence="1">NADAR domain-containing protein</fullName>
    </recommendedName>
</protein>
<accession>A0ABR2H303</accession>
<dbReference type="PANTHER" id="PTHR16222">
    <property type="entry name" value="ADP-RIBOSYLGLYCOHYDROLASE"/>
    <property type="match status" value="1"/>
</dbReference>
<dbReference type="Proteomes" id="UP001470230">
    <property type="component" value="Unassembled WGS sequence"/>
</dbReference>
<dbReference type="InterPro" id="IPR037238">
    <property type="entry name" value="YbiA-like_sf"/>
</dbReference>
<gene>
    <name evidence="2" type="ORF">M9Y10_030748</name>
</gene>
<dbReference type="InterPro" id="IPR032675">
    <property type="entry name" value="LRR_dom_sf"/>
</dbReference>
<dbReference type="SUPFAM" id="SSF101478">
    <property type="entry name" value="ADP-ribosylglycohydrolase"/>
    <property type="match status" value="1"/>
</dbReference>
<keyword evidence="3" id="KW-1185">Reference proteome</keyword>
<dbReference type="InterPro" id="IPR036705">
    <property type="entry name" value="Ribosyl_crysJ1_sf"/>
</dbReference>
<dbReference type="Pfam" id="PF08719">
    <property type="entry name" value="NADAR"/>
    <property type="match status" value="1"/>
</dbReference>
<dbReference type="CDD" id="cd15457">
    <property type="entry name" value="NADAR"/>
    <property type="match status" value="1"/>
</dbReference>
<dbReference type="InterPro" id="IPR012816">
    <property type="entry name" value="NADAR"/>
</dbReference>
<dbReference type="EMBL" id="JAPFFF010000045">
    <property type="protein sequence ID" value="KAK8840540.1"/>
    <property type="molecule type" value="Genomic_DNA"/>
</dbReference>
<dbReference type="InterPro" id="IPR050792">
    <property type="entry name" value="ADP-ribosylglycohydrolase"/>
</dbReference>
<evidence type="ECO:0000313" key="3">
    <source>
        <dbReference type="Proteomes" id="UP001470230"/>
    </source>
</evidence>
<dbReference type="InterPro" id="IPR005502">
    <property type="entry name" value="Ribosyl_crysJ1"/>
</dbReference>
<reference evidence="2 3" key="1">
    <citation type="submission" date="2024-04" db="EMBL/GenBank/DDBJ databases">
        <title>Tritrichomonas musculus Genome.</title>
        <authorList>
            <person name="Alves-Ferreira E."/>
            <person name="Grigg M."/>
            <person name="Lorenzi H."/>
            <person name="Galac M."/>
        </authorList>
    </citation>
    <scope>NUCLEOTIDE SEQUENCE [LARGE SCALE GENOMIC DNA]</scope>
    <source>
        <strain evidence="2 3">EAF2021</strain>
    </source>
</reference>
<dbReference type="Gene3D" id="1.10.4080.10">
    <property type="entry name" value="ADP-ribosylation/Crystallin J1"/>
    <property type="match status" value="1"/>
</dbReference>
<organism evidence="2 3">
    <name type="scientific">Tritrichomonas musculus</name>
    <dbReference type="NCBI Taxonomy" id="1915356"/>
    <lineage>
        <taxon>Eukaryota</taxon>
        <taxon>Metamonada</taxon>
        <taxon>Parabasalia</taxon>
        <taxon>Tritrichomonadida</taxon>
        <taxon>Tritrichomonadidae</taxon>
        <taxon>Tritrichomonas</taxon>
    </lineage>
</organism>
<feature type="domain" description="NADAR" evidence="1">
    <location>
        <begin position="29"/>
        <end position="182"/>
    </location>
</feature>
<evidence type="ECO:0000313" key="2">
    <source>
        <dbReference type="EMBL" id="KAK8840540.1"/>
    </source>
</evidence>
<comment type="caution">
    <text evidence="2">The sequence shown here is derived from an EMBL/GenBank/DDBJ whole genome shotgun (WGS) entry which is preliminary data.</text>
</comment>
<dbReference type="Gene3D" id="1.10.357.40">
    <property type="entry name" value="YbiA-like"/>
    <property type="match status" value="1"/>
</dbReference>
<dbReference type="NCBIfam" id="TIGR02464">
    <property type="entry name" value="ribofla_fusion"/>
    <property type="match status" value="1"/>
</dbReference>
<proteinExistence type="predicted"/>
<evidence type="ECO:0000259" key="1">
    <source>
        <dbReference type="Pfam" id="PF08719"/>
    </source>
</evidence>
<sequence>MSNTTEGIYTLQDLNTSISNNNHYTFICFSKKEEELGCFSLTFPCEFKDRFGNKYSSLLHFTSAQKALLFNDYSSHKKIISTNNLQEISQISKHITNFDREKWDKISYKFAYEGNLYKFTQNDKLFETLLSSKPDSLFVCCDPNDPKYGIGLTLQDSKCRNPFEWKGHNLLGFQITKVRDILFKATSNCKYVSYAYMNHVPTIISSQCIESIDLISSGITQLNLQDHCYLKRIRASNCCKLTNITIKNMHNLEVIDLLDSKSLQIARITNCPKLTTLDIGHCEHLKKLSEIPSLKYLSAAFCKSLEPFQLTEHLIYADVSFSSINPLVVISHSKEIECFICSNVTMRLSDLTQCRSLKIFEISSSKLFCDSISHKHINLKTVIFGKEASCEGDLSLLNNFYITCRPQNPHNLLDFKPEYAKYQKLLYGPWGVPRIDLTPPVIIFGPCIRPPLSVNQKAAADAILGSLYASAVGDMLGAGTEGLSKNNTKATLPGKSASITWTHPRCRHVRIVRGTATDDTSQSILIMRSIVDSNIHHSNSPSVIDIEGVKIDPFDFGRKLIDWIQNGHCEHKQKKGLGVGSKTLAVSKNRKYLVAPFAAAEEEWRKNGENIFSNGCIMRIASSGCFAFWNEKAVVGITECFCRMTHFDPRCVFSSIAASLLISRYIMWNSGLSGEPSIDKTLVDALKYVPGIERHKKELEFHLNVKSLDELDLESRELRGSCMKTLGCAVWCLRYCESIDEALFKVIRQGGDTDTNAAVVGACLGAKYGFRAIPQEYLDYMFMGEWMYREIVPFMQLMGIEVPHSPFLK</sequence>